<name>R0MBU8_NOSB1</name>
<accession>R0MBU8</accession>
<dbReference type="EMBL" id="KB910017">
    <property type="protein sequence ID" value="EOB11515.1"/>
    <property type="molecule type" value="Genomic_DNA"/>
</dbReference>
<feature type="region of interest" description="Disordered" evidence="1">
    <location>
        <begin position="1"/>
        <end position="225"/>
    </location>
</feature>
<feature type="compositionally biased region" description="Polar residues" evidence="1">
    <location>
        <begin position="82"/>
        <end position="101"/>
    </location>
</feature>
<gene>
    <name evidence="2" type="ORF">NBO_1110g0001</name>
</gene>
<dbReference type="HOGENOM" id="CLU_826658_0_0_1"/>
<evidence type="ECO:0000313" key="2">
    <source>
        <dbReference type="EMBL" id="EOB11515.1"/>
    </source>
</evidence>
<reference evidence="2 3" key="1">
    <citation type="journal article" date="2013" name="BMC Genomics">
        <title>Comparative genomics of parasitic silkworm microsporidia reveal an association between genome expansion and host adaptation.</title>
        <authorList>
            <person name="Pan G."/>
            <person name="Xu J."/>
            <person name="Li T."/>
            <person name="Xia Q."/>
            <person name="Liu S.L."/>
            <person name="Zhang G."/>
            <person name="Li S."/>
            <person name="Li C."/>
            <person name="Liu H."/>
            <person name="Yang L."/>
            <person name="Liu T."/>
            <person name="Zhang X."/>
            <person name="Wu Z."/>
            <person name="Fan W."/>
            <person name="Dang X."/>
            <person name="Xiang H."/>
            <person name="Tao M."/>
            <person name="Li Y."/>
            <person name="Hu J."/>
            <person name="Li Z."/>
            <person name="Lin L."/>
            <person name="Luo J."/>
            <person name="Geng L."/>
            <person name="Wang L."/>
            <person name="Long M."/>
            <person name="Wan Y."/>
            <person name="He N."/>
            <person name="Zhang Z."/>
            <person name="Lu C."/>
            <person name="Keeling P.J."/>
            <person name="Wang J."/>
            <person name="Xiang Z."/>
            <person name="Zhou Z."/>
        </authorList>
    </citation>
    <scope>NUCLEOTIDE SEQUENCE [LARGE SCALE GENOMIC DNA]</scope>
    <source>
        <strain evidence="3">CQ1 / CVCC 102059</strain>
    </source>
</reference>
<dbReference type="Proteomes" id="UP000016927">
    <property type="component" value="Unassembled WGS sequence"/>
</dbReference>
<keyword evidence="3" id="KW-1185">Reference proteome</keyword>
<feature type="compositionally biased region" description="Polar residues" evidence="1">
    <location>
        <begin position="155"/>
        <end position="168"/>
    </location>
</feature>
<dbReference type="AlphaFoldDB" id="R0MBU8"/>
<proteinExistence type="predicted"/>
<sequence length="336" mass="37192">MTEKVSEKALEKITISNKEIPKKSFVSPPQPDRNVSYPPQPNQNVNQSVVYPPQPSQSVRYPPQPSQNVSYPPRPGKAHPSLPSQTPSSKIYPSQSNQSSLPIERPRGPAIPRVVPSMRQNIRPPPIGRPDVGSQSIPTPSSGFCTRPPVKSPLYSCSSSGSTPNFSGNVRPPGKVPSTYGSENSSYLAPKTPPLPHQGVKGVIPKPSVHPTPNPSSTPRSQATDSFYDKIGLSTDFENLYEKLREEASKKNNLIIGNKIKDANRRFSVFQNLDKLSLTNNVLYKMNLLVQTFKDVTEKNLLRQSVKVIIEECIDVQENQCNIWMPAIFTLVQLVY</sequence>
<evidence type="ECO:0000313" key="3">
    <source>
        <dbReference type="Proteomes" id="UP000016927"/>
    </source>
</evidence>
<dbReference type="VEuPathDB" id="MicrosporidiaDB:NBO_1110g0001"/>
<feature type="compositionally biased region" description="Basic and acidic residues" evidence="1">
    <location>
        <begin position="1"/>
        <end position="11"/>
    </location>
</feature>
<evidence type="ECO:0000256" key="1">
    <source>
        <dbReference type="SAM" id="MobiDB-lite"/>
    </source>
</evidence>
<feature type="compositionally biased region" description="Polar residues" evidence="1">
    <location>
        <begin position="133"/>
        <end position="144"/>
    </location>
</feature>
<dbReference type="OrthoDB" id="542917at2759"/>
<protein>
    <submittedName>
        <fullName evidence="2">SEC31-like protein invovled in vesicular transport from ER to Golgi</fullName>
    </submittedName>
</protein>
<organism evidence="2 3">
    <name type="scientific">Nosema bombycis (strain CQ1 / CVCC 102059)</name>
    <name type="common">Microsporidian parasite</name>
    <name type="synonym">Pebrine of silkworm</name>
    <dbReference type="NCBI Taxonomy" id="578461"/>
    <lineage>
        <taxon>Eukaryota</taxon>
        <taxon>Fungi</taxon>
        <taxon>Fungi incertae sedis</taxon>
        <taxon>Microsporidia</taxon>
        <taxon>Nosematidae</taxon>
        <taxon>Nosema</taxon>
    </lineage>
</organism>